<sequence length="234" mass="26878">MSAFEAQQDHMRQIYDRFWREAREPLARGEVRPDPIPGVESQRWGVSVIMRLRGEAAERLTGVIDELAHWTGTRHLRYQAANLHTTLQTIELYRPSISADDEYIQQYRRVLRQVATQFPPLQIRYQGLTANQMSVMAQGWPVDETLRQLRETFHARVRAEKHLPGPGIRDLAHASLIVFSGPLLDPAGCVSFVEGQRQSDFGTATIDRLELVQYQRTSVYEAWPVVLDSVRLQS</sequence>
<evidence type="ECO:0000313" key="1">
    <source>
        <dbReference type="EMBL" id="GLV55514.1"/>
    </source>
</evidence>
<comment type="caution">
    <text evidence="1">The sequence shown here is derived from an EMBL/GenBank/DDBJ whole genome shotgun (WGS) entry which is preliminary data.</text>
</comment>
<dbReference type="Proteomes" id="UP001344906">
    <property type="component" value="Unassembled WGS sequence"/>
</dbReference>
<organism evidence="1 2">
    <name type="scientific">Dictyobacter halimunensis</name>
    <dbReference type="NCBI Taxonomy" id="3026934"/>
    <lineage>
        <taxon>Bacteria</taxon>
        <taxon>Bacillati</taxon>
        <taxon>Chloroflexota</taxon>
        <taxon>Ktedonobacteria</taxon>
        <taxon>Ktedonobacterales</taxon>
        <taxon>Dictyobacteraceae</taxon>
        <taxon>Dictyobacter</taxon>
    </lineage>
</organism>
<protein>
    <recommendedName>
        <fullName evidence="3">TIGR04255 family protein</fullName>
    </recommendedName>
</protein>
<dbReference type="InterPro" id="IPR009097">
    <property type="entry name" value="Cyclic_Pdiesterase"/>
</dbReference>
<dbReference type="SUPFAM" id="SSF55144">
    <property type="entry name" value="LigT-like"/>
    <property type="match status" value="1"/>
</dbReference>
<accession>A0ABQ6FMS4</accession>
<proteinExistence type="predicted"/>
<dbReference type="RefSeq" id="WP_338249921.1">
    <property type="nucleotide sequence ID" value="NZ_BSRI01000001.1"/>
</dbReference>
<evidence type="ECO:0008006" key="3">
    <source>
        <dbReference type="Google" id="ProtNLM"/>
    </source>
</evidence>
<gene>
    <name evidence="1" type="ORF">KDH_23580</name>
</gene>
<reference evidence="1 2" key="1">
    <citation type="submission" date="2023-02" db="EMBL/GenBank/DDBJ databases">
        <title>Dictyobacter halimunensis sp. nov., a new member of the class Ktedonobacteria from forest soil in a geothermal area.</title>
        <authorList>
            <person name="Rachmania M.K."/>
            <person name="Ningsih F."/>
            <person name="Sakai Y."/>
            <person name="Yabe S."/>
            <person name="Yokota A."/>
            <person name="Sjamsuridzal W."/>
        </authorList>
    </citation>
    <scope>NUCLEOTIDE SEQUENCE [LARGE SCALE GENOMIC DNA]</scope>
    <source>
        <strain evidence="1 2">S3.2.2.5</strain>
    </source>
</reference>
<keyword evidence="2" id="KW-1185">Reference proteome</keyword>
<evidence type="ECO:0000313" key="2">
    <source>
        <dbReference type="Proteomes" id="UP001344906"/>
    </source>
</evidence>
<dbReference type="Gene3D" id="3.90.1140.10">
    <property type="entry name" value="Cyclic phosphodiesterase"/>
    <property type="match status" value="1"/>
</dbReference>
<name>A0ABQ6FMS4_9CHLR</name>
<dbReference type="EMBL" id="BSRI01000001">
    <property type="protein sequence ID" value="GLV55514.1"/>
    <property type="molecule type" value="Genomic_DNA"/>
</dbReference>